<dbReference type="PANTHER" id="PTHR42862:SF1">
    <property type="entry name" value="DELTA-1-PYRROLINE-5-CARBOXYLATE DEHYDROGENASE 2, ISOFORM A-RELATED"/>
    <property type="match status" value="1"/>
</dbReference>
<dbReference type="InterPro" id="IPR016163">
    <property type="entry name" value="Ald_DH_C"/>
</dbReference>
<dbReference type="AlphaFoldDB" id="A0A098VSU3"/>
<dbReference type="OrthoDB" id="5322683at2759"/>
<dbReference type="Gene3D" id="3.40.309.10">
    <property type="entry name" value="Aldehyde Dehydrogenase, Chain A, domain 2"/>
    <property type="match status" value="1"/>
</dbReference>
<dbReference type="InterPro" id="IPR016162">
    <property type="entry name" value="Ald_DH_N"/>
</dbReference>
<dbReference type="InterPro" id="IPR015590">
    <property type="entry name" value="Aldehyde_DH_dom"/>
</dbReference>
<dbReference type="GO" id="GO:0010133">
    <property type="term" value="P:L-proline catabolic process to L-glutamate"/>
    <property type="evidence" value="ECO:0007669"/>
    <property type="project" value="TreeGrafter"/>
</dbReference>
<evidence type="ECO:0000313" key="5">
    <source>
        <dbReference type="Proteomes" id="UP000029725"/>
    </source>
</evidence>
<dbReference type="Pfam" id="PF00171">
    <property type="entry name" value="Aldedh"/>
    <property type="match status" value="1"/>
</dbReference>
<evidence type="ECO:0000259" key="3">
    <source>
        <dbReference type="Pfam" id="PF00171"/>
    </source>
</evidence>
<keyword evidence="5" id="KW-1185">Reference proteome</keyword>
<gene>
    <name evidence="4" type="ORF">DI09_1p130</name>
</gene>
<name>A0A098VSU3_9MICR</name>
<proteinExistence type="predicted"/>
<dbReference type="Gene3D" id="3.40.605.10">
    <property type="entry name" value="Aldehyde Dehydrogenase, Chain A, domain 1"/>
    <property type="match status" value="1"/>
</dbReference>
<dbReference type="VEuPathDB" id="MicrosporidiaDB:DI09_1p130"/>
<dbReference type="InterPro" id="IPR016161">
    <property type="entry name" value="Ald_DH/histidinol_DH"/>
</dbReference>
<organism evidence="4 5">
    <name type="scientific">Mitosporidium daphniae</name>
    <dbReference type="NCBI Taxonomy" id="1485682"/>
    <lineage>
        <taxon>Eukaryota</taxon>
        <taxon>Fungi</taxon>
        <taxon>Fungi incertae sedis</taxon>
        <taxon>Microsporidia</taxon>
        <taxon>Mitosporidium</taxon>
    </lineage>
</organism>
<dbReference type="HOGENOM" id="CLU_005391_4_0_1"/>
<evidence type="ECO:0000256" key="2">
    <source>
        <dbReference type="ARBA" id="ARBA00023027"/>
    </source>
</evidence>
<sequence length="401" mass="44011">MQKACVITQRRPGLIYPEFAEEIYSQQPTEHSPGVWNRVEYRPLEGFIYAVSPFNFTAIGGNLACAPALMGNVVIWKPSQSAMLSNFLVMQALLEAGLPPGVIQFTPGSPEEITDVCLSHKSFAGIHFTGSSAIFSKMWQRIGNSISNYATYPRIVGETGGKNMHFVHHSADPVNVVNQTLRAAFEYQGYFDDFISGQKCSACSRIYIPQSLWPQIKDGLIEGMKRVITMGPVEDFQHFVSAVISKQAFQRISGAISKAKVDPNCTLLAGGDVDDSVGWYISPTLFQVSSESSFLLEEELFGPVLAAIVYPDEQYHRFAQDRNAIVTALDRLGDAAGNFYINDKCTGAVVGQQPFGGARNSGTNDKAGSALNLLRWTSQRTIKENFVPLSDSFLYPSNCGQ</sequence>
<keyword evidence="1" id="KW-0560">Oxidoreductase</keyword>
<comment type="caution">
    <text evidence="4">The sequence shown here is derived from an EMBL/GenBank/DDBJ whole genome shotgun (WGS) entry which is preliminary data.</text>
</comment>
<dbReference type="Proteomes" id="UP000029725">
    <property type="component" value="Unassembled WGS sequence"/>
</dbReference>
<dbReference type="EMBL" id="JMKJ01000111">
    <property type="protein sequence ID" value="KGG52163.1"/>
    <property type="molecule type" value="Genomic_DNA"/>
</dbReference>
<reference evidence="4 5" key="1">
    <citation type="submission" date="2014-04" db="EMBL/GenBank/DDBJ databases">
        <title>A new species of microsporidia sheds light on the evolution of extreme parasitism.</title>
        <authorList>
            <person name="Haag K.L."/>
            <person name="James T.Y."/>
            <person name="Larsson R."/>
            <person name="Schaer T.M."/>
            <person name="Refardt D."/>
            <person name="Pombert J.-F."/>
            <person name="Ebert D."/>
        </authorList>
    </citation>
    <scope>NUCLEOTIDE SEQUENCE [LARGE SCALE GENOMIC DNA]</scope>
    <source>
        <strain evidence="4 5">UGP3</strain>
        <tissue evidence="4">Spores</tissue>
    </source>
</reference>
<dbReference type="PANTHER" id="PTHR42862">
    <property type="entry name" value="DELTA-1-PYRROLINE-5-CARBOXYLATE DEHYDROGENASE 1, ISOFORM A-RELATED"/>
    <property type="match status" value="1"/>
</dbReference>
<accession>A0A098VSU3</accession>
<dbReference type="RefSeq" id="XP_013238590.1">
    <property type="nucleotide sequence ID" value="XM_013383136.1"/>
</dbReference>
<dbReference type="SUPFAM" id="SSF53720">
    <property type="entry name" value="ALDH-like"/>
    <property type="match status" value="1"/>
</dbReference>
<dbReference type="InterPro" id="IPR050485">
    <property type="entry name" value="Proline_metab_enzyme"/>
</dbReference>
<evidence type="ECO:0000256" key="1">
    <source>
        <dbReference type="ARBA" id="ARBA00023002"/>
    </source>
</evidence>
<dbReference type="GO" id="GO:0005759">
    <property type="term" value="C:mitochondrial matrix"/>
    <property type="evidence" value="ECO:0007669"/>
    <property type="project" value="TreeGrafter"/>
</dbReference>
<keyword evidence="2" id="KW-0520">NAD</keyword>
<dbReference type="GeneID" id="25258900"/>
<feature type="domain" description="Aldehyde dehydrogenase" evidence="3">
    <location>
        <begin position="17"/>
        <end position="381"/>
    </location>
</feature>
<protein>
    <recommendedName>
        <fullName evidence="3">Aldehyde dehydrogenase domain-containing protein</fullName>
    </recommendedName>
</protein>
<evidence type="ECO:0000313" key="4">
    <source>
        <dbReference type="EMBL" id="KGG52163.1"/>
    </source>
</evidence>
<dbReference type="GO" id="GO:0003842">
    <property type="term" value="F:L-glutamate gamma-semialdehyde dehydrogenase activity"/>
    <property type="evidence" value="ECO:0007669"/>
    <property type="project" value="TreeGrafter"/>
</dbReference>